<reference evidence="3 4" key="1">
    <citation type="journal article" date="2012" name="J. Bacteriol.">
        <title>Genome Sequence of Nitratireductor indicus Type Strain C115.</title>
        <authorList>
            <person name="Lai Q."/>
            <person name="Li G."/>
            <person name="Yu Z."/>
            <person name="Shao Z."/>
        </authorList>
    </citation>
    <scope>NUCLEOTIDE SEQUENCE [LARGE SCALE GENOMIC DNA]</scope>
    <source>
        <strain evidence="3 4">C115</strain>
    </source>
</reference>
<keyword evidence="1" id="KW-0732">Signal</keyword>
<dbReference type="PATRIC" id="fig|1231190.3.peg.1252"/>
<dbReference type="eggNOG" id="COG5591">
    <property type="taxonomic scope" value="Bacteria"/>
</dbReference>
<sequence>MKSHLIASAVVLAIACGAGVAQASESPNLNVPKDQWMSIAQISDKFKTEGYDVRQVKIEKGVYEVYALDKDGKRIEALVHPATGEIIGSEMDDDD</sequence>
<feature type="signal peptide" evidence="1">
    <location>
        <begin position="1"/>
        <end position="23"/>
    </location>
</feature>
<dbReference type="InterPro" id="IPR025711">
    <property type="entry name" value="PepSY"/>
</dbReference>
<dbReference type="STRING" id="721133.SAMN05216176_101111"/>
<evidence type="ECO:0000313" key="3">
    <source>
        <dbReference type="EMBL" id="EKF43553.1"/>
    </source>
</evidence>
<dbReference type="OrthoDB" id="7365433at2"/>
<feature type="domain" description="PepSY" evidence="2">
    <location>
        <begin position="9"/>
        <end position="89"/>
    </location>
</feature>
<evidence type="ECO:0000259" key="2">
    <source>
        <dbReference type="Pfam" id="PF13670"/>
    </source>
</evidence>
<keyword evidence="4" id="KW-1185">Reference proteome</keyword>
<dbReference type="PROSITE" id="PS51257">
    <property type="entry name" value="PROKAR_LIPOPROTEIN"/>
    <property type="match status" value="1"/>
</dbReference>
<proteinExistence type="predicted"/>
<dbReference type="RefSeq" id="WP_009449753.1">
    <property type="nucleotide sequence ID" value="NZ_AMSI01000003.1"/>
</dbReference>
<feature type="chain" id="PRO_5003861881" evidence="1">
    <location>
        <begin position="24"/>
        <end position="95"/>
    </location>
</feature>
<dbReference type="Proteomes" id="UP000007374">
    <property type="component" value="Unassembled WGS sequence"/>
</dbReference>
<dbReference type="Pfam" id="PF13670">
    <property type="entry name" value="PepSY_2"/>
    <property type="match status" value="1"/>
</dbReference>
<organism evidence="3 4">
    <name type="scientific">Nitratireductor indicus C115</name>
    <dbReference type="NCBI Taxonomy" id="1231190"/>
    <lineage>
        <taxon>Bacteria</taxon>
        <taxon>Pseudomonadati</taxon>
        <taxon>Pseudomonadota</taxon>
        <taxon>Alphaproteobacteria</taxon>
        <taxon>Hyphomicrobiales</taxon>
        <taxon>Phyllobacteriaceae</taxon>
        <taxon>Nitratireductor</taxon>
    </lineage>
</organism>
<gene>
    <name evidence="3" type="ORF">NA8A_05958</name>
</gene>
<dbReference type="EMBL" id="AMSI01000003">
    <property type="protein sequence ID" value="EKF43553.1"/>
    <property type="molecule type" value="Genomic_DNA"/>
</dbReference>
<comment type="caution">
    <text evidence="3">The sequence shown here is derived from an EMBL/GenBank/DDBJ whole genome shotgun (WGS) entry which is preliminary data.</text>
</comment>
<name>K2N7V8_9HYPH</name>
<protein>
    <submittedName>
        <fullName evidence="3">Signal peptide protein</fullName>
    </submittedName>
</protein>
<evidence type="ECO:0000256" key="1">
    <source>
        <dbReference type="SAM" id="SignalP"/>
    </source>
</evidence>
<accession>K2N7V8</accession>
<evidence type="ECO:0000313" key="4">
    <source>
        <dbReference type="Proteomes" id="UP000007374"/>
    </source>
</evidence>
<dbReference type="AlphaFoldDB" id="K2N7V8"/>